<protein>
    <submittedName>
        <fullName evidence="1">Uncharacterized protein</fullName>
    </submittedName>
</protein>
<organism evidence="1 2">
    <name type="scientific">Rhodnius prolixus</name>
    <name type="common">Triatomid bug</name>
    <dbReference type="NCBI Taxonomy" id="13249"/>
    <lineage>
        <taxon>Eukaryota</taxon>
        <taxon>Metazoa</taxon>
        <taxon>Ecdysozoa</taxon>
        <taxon>Arthropoda</taxon>
        <taxon>Hexapoda</taxon>
        <taxon>Insecta</taxon>
        <taxon>Pterygota</taxon>
        <taxon>Neoptera</taxon>
        <taxon>Paraneoptera</taxon>
        <taxon>Hemiptera</taxon>
        <taxon>Heteroptera</taxon>
        <taxon>Panheteroptera</taxon>
        <taxon>Cimicomorpha</taxon>
        <taxon>Reduviidae</taxon>
        <taxon>Triatominae</taxon>
        <taxon>Rhodnius</taxon>
    </lineage>
</organism>
<proteinExistence type="predicted"/>
<dbReference type="VEuPathDB" id="VectorBase:RPRC007542"/>
<evidence type="ECO:0000313" key="2">
    <source>
        <dbReference type="Proteomes" id="UP000015103"/>
    </source>
</evidence>
<dbReference type="Proteomes" id="UP000015103">
    <property type="component" value="Unassembled WGS sequence"/>
</dbReference>
<evidence type="ECO:0000313" key="1">
    <source>
        <dbReference type="EnsemblMetazoa" id="RPRC007542-PA"/>
    </source>
</evidence>
<dbReference type="HOGENOM" id="CLU_1264395_0_0_1"/>
<sequence>HDLQNLNVTVPPYVNPLPNTVPLITFTKGSTLRREITTGPVVYNSKDIKEFSLVNIDLNRKKRECILTGLTGGQVHEAYLETSKLLDSLNKLTSGEHNVKDLMEIKSKAKTLIVKNKVPMSMRVELNYLVNNLSSIIKETLQHEKRSLMEQAITQAKNNKVPFVVHYSDEDSKLEKLTRLCQDLPVMVFAYNNGHFTSRCTVPESYYFIGKKQNIARSN</sequence>
<reference evidence="1" key="1">
    <citation type="submission" date="2015-05" db="UniProtKB">
        <authorList>
            <consortium name="EnsemblMetazoa"/>
        </authorList>
    </citation>
    <scope>IDENTIFICATION</scope>
</reference>
<dbReference type="EMBL" id="ACPB03003124">
    <property type="status" value="NOT_ANNOTATED_CDS"/>
    <property type="molecule type" value="Genomic_DNA"/>
</dbReference>
<accession>T1HU22</accession>
<dbReference type="EnsemblMetazoa" id="RPRC007542-RA">
    <property type="protein sequence ID" value="RPRC007542-PA"/>
    <property type="gene ID" value="RPRC007542"/>
</dbReference>
<keyword evidence="2" id="KW-1185">Reference proteome</keyword>
<dbReference type="AlphaFoldDB" id="T1HU22"/>
<dbReference type="InParanoid" id="T1HU22"/>
<name>T1HU22_RHOPR</name>